<dbReference type="EMBL" id="AP025592">
    <property type="protein sequence ID" value="BDG07789.1"/>
    <property type="molecule type" value="Genomic_DNA"/>
</dbReference>
<gene>
    <name evidence="2" type="ORF">AMPC_09020</name>
</gene>
<accession>A0ABM7X7L4</accession>
<keyword evidence="3" id="KW-1185">Reference proteome</keyword>
<sequence length="72" mass="7858">MPIYEFLCEACGNVTEQMQKVTDPPPAKCPECGSKRMAKLVSRSAFQLKGGGWYKDLYASSAGADAKKKKPD</sequence>
<dbReference type="PANTHER" id="PTHR34404">
    <property type="entry name" value="REGULATORY PROTEIN, FMDB FAMILY"/>
    <property type="match status" value="1"/>
</dbReference>
<name>A0ABM7X7L4_9BACT</name>
<evidence type="ECO:0000313" key="2">
    <source>
        <dbReference type="EMBL" id="BDG07789.1"/>
    </source>
</evidence>
<dbReference type="PANTHER" id="PTHR34404:SF2">
    <property type="entry name" value="CONSERVED SERINE RICH PROTEIN"/>
    <property type="match status" value="1"/>
</dbReference>
<protein>
    <recommendedName>
        <fullName evidence="1">Putative regulatory protein FmdB zinc ribbon domain-containing protein</fullName>
    </recommendedName>
</protein>
<dbReference type="InterPro" id="IPR013429">
    <property type="entry name" value="Regulatory_FmdB_Zinc_ribbon"/>
</dbReference>
<proteinExistence type="predicted"/>
<dbReference type="Pfam" id="PF09723">
    <property type="entry name" value="Zn_ribbon_8"/>
    <property type="match status" value="1"/>
</dbReference>
<dbReference type="NCBIfam" id="TIGR02605">
    <property type="entry name" value="CxxC_CxxC_SSSS"/>
    <property type="match status" value="1"/>
</dbReference>
<evidence type="ECO:0000313" key="3">
    <source>
        <dbReference type="Proteomes" id="UP001162734"/>
    </source>
</evidence>
<dbReference type="SMART" id="SM00834">
    <property type="entry name" value="CxxC_CXXC_SSSS"/>
    <property type="match status" value="1"/>
</dbReference>
<dbReference type="Proteomes" id="UP001162734">
    <property type="component" value="Chromosome"/>
</dbReference>
<feature type="domain" description="Putative regulatory protein FmdB zinc ribbon" evidence="1">
    <location>
        <begin position="1"/>
        <end position="42"/>
    </location>
</feature>
<reference evidence="3" key="1">
    <citation type="journal article" date="2022" name="Int. J. Syst. Evol. Microbiol.">
        <title>Anaeromyxobacter oryzae sp. nov., Anaeromyxobacter diazotrophicus sp. nov. and Anaeromyxobacter paludicola sp. nov., isolated from paddy soils.</title>
        <authorList>
            <person name="Itoh H."/>
            <person name="Xu Z."/>
            <person name="Mise K."/>
            <person name="Masuda Y."/>
            <person name="Ushijima N."/>
            <person name="Hayakawa C."/>
            <person name="Shiratori Y."/>
            <person name="Senoo K."/>
        </authorList>
    </citation>
    <scope>NUCLEOTIDE SEQUENCE [LARGE SCALE GENOMIC DNA]</scope>
    <source>
        <strain evidence="3">Red630</strain>
    </source>
</reference>
<organism evidence="2 3">
    <name type="scientific">Anaeromyxobacter paludicola</name>
    <dbReference type="NCBI Taxonomy" id="2918171"/>
    <lineage>
        <taxon>Bacteria</taxon>
        <taxon>Pseudomonadati</taxon>
        <taxon>Myxococcota</taxon>
        <taxon>Myxococcia</taxon>
        <taxon>Myxococcales</taxon>
        <taxon>Cystobacterineae</taxon>
        <taxon>Anaeromyxobacteraceae</taxon>
        <taxon>Anaeromyxobacter</taxon>
    </lineage>
</organism>
<dbReference type="RefSeq" id="WP_248344718.1">
    <property type="nucleotide sequence ID" value="NZ_AP025592.1"/>
</dbReference>
<dbReference type="Gene3D" id="2.20.28.10">
    <property type="match status" value="1"/>
</dbReference>
<evidence type="ECO:0000259" key="1">
    <source>
        <dbReference type="SMART" id="SM00834"/>
    </source>
</evidence>